<comment type="caution">
    <text evidence="7">The sequence shown here is derived from an EMBL/GenBank/DDBJ whole genome shotgun (WGS) entry which is preliminary data.</text>
</comment>
<reference evidence="7" key="2">
    <citation type="submission" date="2023-05" db="EMBL/GenBank/DDBJ databases">
        <authorList>
            <person name="Fouks B."/>
        </authorList>
    </citation>
    <scope>NUCLEOTIDE SEQUENCE</scope>
    <source>
        <strain evidence="7">Stay&amp;Tobe</strain>
        <tissue evidence="7">Testes</tissue>
    </source>
</reference>
<evidence type="ECO:0000256" key="3">
    <source>
        <dbReference type="ARBA" id="ARBA00022801"/>
    </source>
</evidence>
<dbReference type="PANTHER" id="PTHR48480">
    <property type="match status" value="1"/>
</dbReference>
<dbReference type="Proteomes" id="UP001233999">
    <property type="component" value="Unassembled WGS sequence"/>
</dbReference>
<keyword evidence="2" id="KW-0479">Metal-binding</keyword>
<evidence type="ECO:0000313" key="7">
    <source>
        <dbReference type="EMBL" id="KAJ9586239.1"/>
    </source>
</evidence>
<feature type="domain" description="Aminopeptidase P N-terminal" evidence="6">
    <location>
        <begin position="9"/>
        <end position="101"/>
    </location>
</feature>
<accession>A0AAD7ZSS8</accession>
<gene>
    <name evidence="7" type="ORF">L9F63_020101</name>
</gene>
<keyword evidence="8" id="KW-1185">Reference proteome</keyword>
<proteinExistence type="predicted"/>
<dbReference type="GO" id="GO:0006508">
    <property type="term" value="P:proteolysis"/>
    <property type="evidence" value="ECO:0007669"/>
    <property type="project" value="UniProtKB-KW"/>
</dbReference>
<reference evidence="7" key="1">
    <citation type="journal article" date="2023" name="IScience">
        <title>Live-bearing cockroach genome reveals convergent evolutionary mechanisms linked to viviparity in insects and beyond.</title>
        <authorList>
            <person name="Fouks B."/>
            <person name="Harrison M.C."/>
            <person name="Mikhailova A.A."/>
            <person name="Marchal E."/>
            <person name="English S."/>
            <person name="Carruthers M."/>
            <person name="Jennings E.C."/>
            <person name="Chiamaka E.L."/>
            <person name="Frigard R.A."/>
            <person name="Pippel M."/>
            <person name="Attardo G.M."/>
            <person name="Benoit J.B."/>
            <person name="Bornberg-Bauer E."/>
            <person name="Tobe S.S."/>
        </authorList>
    </citation>
    <scope>NUCLEOTIDE SEQUENCE</scope>
    <source>
        <strain evidence="7">Stay&amp;Tobe</strain>
    </source>
</reference>
<dbReference type="GO" id="GO:0016805">
    <property type="term" value="F:dipeptidase activity"/>
    <property type="evidence" value="ECO:0007669"/>
    <property type="project" value="UniProtKB-KW"/>
</dbReference>
<dbReference type="InterPro" id="IPR007865">
    <property type="entry name" value="Aminopep_P_N"/>
</dbReference>
<organism evidence="7 8">
    <name type="scientific">Diploptera punctata</name>
    <name type="common">Pacific beetle cockroach</name>
    <dbReference type="NCBI Taxonomy" id="6984"/>
    <lineage>
        <taxon>Eukaryota</taxon>
        <taxon>Metazoa</taxon>
        <taxon>Ecdysozoa</taxon>
        <taxon>Arthropoda</taxon>
        <taxon>Hexapoda</taxon>
        <taxon>Insecta</taxon>
        <taxon>Pterygota</taxon>
        <taxon>Neoptera</taxon>
        <taxon>Polyneoptera</taxon>
        <taxon>Dictyoptera</taxon>
        <taxon>Blattodea</taxon>
        <taxon>Blaberoidea</taxon>
        <taxon>Blaberidae</taxon>
        <taxon>Diplopterinae</taxon>
        <taxon>Diploptera</taxon>
    </lineage>
</organism>
<dbReference type="InterPro" id="IPR052433">
    <property type="entry name" value="X-Pro_dipept-like"/>
</dbReference>
<feature type="non-terminal residue" evidence="7">
    <location>
        <position position="1"/>
    </location>
</feature>
<evidence type="ECO:0000256" key="4">
    <source>
        <dbReference type="ARBA" id="ARBA00022997"/>
    </source>
</evidence>
<dbReference type="SUPFAM" id="SSF53092">
    <property type="entry name" value="Creatinase/prolidase N-terminal domain"/>
    <property type="match status" value="1"/>
</dbReference>
<dbReference type="GO" id="GO:0070006">
    <property type="term" value="F:metalloaminopeptidase activity"/>
    <property type="evidence" value="ECO:0007669"/>
    <property type="project" value="InterPro"/>
</dbReference>
<dbReference type="PANTHER" id="PTHR48480:SF2">
    <property type="entry name" value="PEPTIDASE D"/>
    <property type="match status" value="1"/>
</dbReference>
<evidence type="ECO:0000313" key="8">
    <source>
        <dbReference type="Proteomes" id="UP001233999"/>
    </source>
</evidence>
<dbReference type="AlphaFoldDB" id="A0AAD7ZSS8"/>
<evidence type="ECO:0000256" key="2">
    <source>
        <dbReference type="ARBA" id="ARBA00022723"/>
    </source>
</evidence>
<keyword evidence="4" id="KW-0224">Dipeptidase</keyword>
<evidence type="ECO:0000259" key="6">
    <source>
        <dbReference type="SMART" id="SM01011"/>
    </source>
</evidence>
<name>A0AAD7ZSS8_DIPPU</name>
<protein>
    <recommendedName>
        <fullName evidence="6">Aminopeptidase P N-terminal domain-containing protein</fullName>
    </recommendedName>
</protein>
<dbReference type="SMART" id="SM01011">
    <property type="entry name" value="AMP_N"/>
    <property type="match status" value="1"/>
</dbReference>
<keyword evidence="5" id="KW-0482">Metalloprotease</keyword>
<dbReference type="InterPro" id="IPR029149">
    <property type="entry name" value="Creatin/AminoP/Spt16_N"/>
</dbReference>
<keyword evidence="3" id="KW-0378">Hydrolase</keyword>
<sequence>MSNDVVTMYTFSVYYTIMPREPYFQWMFGVKEPGFYGAVEVETGKSLLFMPELPKEYGIWMGRLLTRNDFKQMYAVDEVHFVTNLKLEMVVIILPGATGIEGPFSFRRLLVNKYLQ</sequence>
<dbReference type="EMBL" id="JASPKZ010007182">
    <property type="protein sequence ID" value="KAJ9586239.1"/>
    <property type="molecule type" value="Genomic_DNA"/>
</dbReference>
<dbReference type="Pfam" id="PF05195">
    <property type="entry name" value="AMP_N"/>
    <property type="match status" value="1"/>
</dbReference>
<keyword evidence="1" id="KW-0645">Protease</keyword>
<evidence type="ECO:0000256" key="1">
    <source>
        <dbReference type="ARBA" id="ARBA00022670"/>
    </source>
</evidence>
<dbReference type="GO" id="GO:0030145">
    <property type="term" value="F:manganese ion binding"/>
    <property type="evidence" value="ECO:0007669"/>
    <property type="project" value="InterPro"/>
</dbReference>
<evidence type="ECO:0000256" key="5">
    <source>
        <dbReference type="ARBA" id="ARBA00023049"/>
    </source>
</evidence>
<dbReference type="Gene3D" id="3.40.350.10">
    <property type="entry name" value="Creatinase/prolidase N-terminal domain"/>
    <property type="match status" value="1"/>
</dbReference>